<evidence type="ECO:0000313" key="1">
    <source>
        <dbReference type="EMBL" id="KAJ0088714.1"/>
    </source>
</evidence>
<comment type="caution">
    <text evidence="1">The sequence shown here is derived from an EMBL/GenBank/DDBJ whole genome shotgun (WGS) entry which is preliminary data.</text>
</comment>
<dbReference type="Proteomes" id="UP001164250">
    <property type="component" value="Chromosome 9"/>
</dbReference>
<keyword evidence="2" id="KW-1185">Reference proteome</keyword>
<protein>
    <submittedName>
        <fullName evidence="1">Uncharacterized protein</fullName>
    </submittedName>
</protein>
<proteinExistence type="predicted"/>
<dbReference type="EMBL" id="CM047905">
    <property type="protein sequence ID" value="KAJ0088714.1"/>
    <property type="molecule type" value="Genomic_DNA"/>
</dbReference>
<organism evidence="1 2">
    <name type="scientific">Pistacia atlantica</name>
    <dbReference type="NCBI Taxonomy" id="434234"/>
    <lineage>
        <taxon>Eukaryota</taxon>
        <taxon>Viridiplantae</taxon>
        <taxon>Streptophyta</taxon>
        <taxon>Embryophyta</taxon>
        <taxon>Tracheophyta</taxon>
        <taxon>Spermatophyta</taxon>
        <taxon>Magnoliopsida</taxon>
        <taxon>eudicotyledons</taxon>
        <taxon>Gunneridae</taxon>
        <taxon>Pentapetalae</taxon>
        <taxon>rosids</taxon>
        <taxon>malvids</taxon>
        <taxon>Sapindales</taxon>
        <taxon>Anacardiaceae</taxon>
        <taxon>Pistacia</taxon>
    </lineage>
</organism>
<name>A0ACC1APU7_9ROSI</name>
<reference evidence="2" key="1">
    <citation type="journal article" date="2023" name="G3 (Bethesda)">
        <title>Genome assembly and association tests identify interacting loci associated with vigor, precocity, and sex in interspecific pistachio rootstocks.</title>
        <authorList>
            <person name="Palmer W."/>
            <person name="Jacygrad E."/>
            <person name="Sagayaradj S."/>
            <person name="Cavanaugh K."/>
            <person name="Han R."/>
            <person name="Bertier L."/>
            <person name="Beede B."/>
            <person name="Kafkas S."/>
            <person name="Golino D."/>
            <person name="Preece J."/>
            <person name="Michelmore R."/>
        </authorList>
    </citation>
    <scope>NUCLEOTIDE SEQUENCE [LARGE SCALE GENOMIC DNA]</scope>
</reference>
<accession>A0ACC1APU7</accession>
<evidence type="ECO:0000313" key="2">
    <source>
        <dbReference type="Proteomes" id="UP001164250"/>
    </source>
</evidence>
<sequence>MDGKSQWGDQEASTSDGAVSGDITVVEEILIGGGIQVESAEALDSYLSRTLKKPSYSKPLTQLMDLCSIERHRMWQRLKRNTHLAKMITNESRLSEDISSLLAAASPNKRKDILGERLLPLVKKIKIKELAEALDSYLSPTLKKPSNSKPLTHLMRNTHLAKMITNESRLSEDISSLLAVASPNKRKDILGERLLPLVKKIKNHYFIIKDSSKIIGMLLEIDNSKLLVLLESLELLASKVEEAARVLEHNF</sequence>
<gene>
    <name evidence="1" type="ORF">Patl1_31542</name>
</gene>